<dbReference type="PANTHER" id="PTHR11136:SF5">
    <property type="entry name" value="FOLYLPOLYGLUTAMATE SYNTHASE, MITOCHONDRIAL"/>
    <property type="match status" value="1"/>
</dbReference>
<evidence type="ECO:0000256" key="2">
    <source>
        <dbReference type="ARBA" id="ARBA00004305"/>
    </source>
</evidence>
<evidence type="ECO:0000256" key="14">
    <source>
        <dbReference type="ARBA" id="ARBA00023128"/>
    </source>
</evidence>
<evidence type="ECO:0000313" key="20">
    <source>
        <dbReference type="EMBL" id="KAG9234033.1"/>
    </source>
</evidence>
<comment type="cofactor">
    <cofactor evidence="17">
        <name>a monovalent cation</name>
        <dbReference type="ChEBI" id="CHEBI:60242"/>
    </cofactor>
    <text evidence="17">A monovalent cation.</text>
</comment>
<feature type="binding site" evidence="19">
    <location>
        <position position="264"/>
    </location>
    <ligand>
        <name>Mg(2+)</name>
        <dbReference type="ChEBI" id="CHEBI:18420"/>
        <label>1</label>
    </ligand>
</feature>
<dbReference type="AlphaFoldDB" id="A0A9P7YJC6"/>
<dbReference type="NCBIfam" id="TIGR01499">
    <property type="entry name" value="folC"/>
    <property type="match status" value="1"/>
</dbReference>
<comment type="subcellular location">
    <subcellularLocation>
        <location evidence="3">Cytoplasm</location>
    </subcellularLocation>
    <subcellularLocation>
        <location evidence="1">Mitochondrion inner membrane</location>
    </subcellularLocation>
    <subcellularLocation>
        <location evidence="2">Mitochondrion matrix</location>
    </subcellularLocation>
</comment>
<keyword evidence="13 19" id="KW-0460">Magnesium</keyword>
<keyword evidence="15" id="KW-0472">Membrane</keyword>
<dbReference type="GO" id="GO:0004326">
    <property type="term" value="F:tetrahydrofolylpolyglutamate synthase activity"/>
    <property type="evidence" value="ECO:0007669"/>
    <property type="project" value="UniProtKB-EC"/>
</dbReference>
<dbReference type="InterPro" id="IPR023600">
    <property type="entry name" value="Folylpolyglutamate_synth_euk"/>
</dbReference>
<evidence type="ECO:0000256" key="7">
    <source>
        <dbReference type="ARBA" id="ARBA00022563"/>
    </source>
</evidence>
<comment type="catalytic activity">
    <reaction evidence="16 17">
        <text>(6S)-5,6,7,8-tetrahydrofolyl-(gamma-L-Glu)(n) + L-glutamate + ATP = (6S)-5,6,7,8-tetrahydrofolyl-(gamma-L-Glu)(n+1) + ADP + phosphate + H(+)</text>
        <dbReference type="Rhea" id="RHEA:10580"/>
        <dbReference type="Rhea" id="RHEA-COMP:14738"/>
        <dbReference type="Rhea" id="RHEA-COMP:14740"/>
        <dbReference type="ChEBI" id="CHEBI:15378"/>
        <dbReference type="ChEBI" id="CHEBI:29985"/>
        <dbReference type="ChEBI" id="CHEBI:30616"/>
        <dbReference type="ChEBI" id="CHEBI:43474"/>
        <dbReference type="ChEBI" id="CHEBI:141005"/>
        <dbReference type="ChEBI" id="CHEBI:456216"/>
        <dbReference type="EC" id="6.3.2.17"/>
    </reaction>
</comment>
<keyword evidence="8 17" id="KW-0436">Ligase</keyword>
<dbReference type="PANTHER" id="PTHR11136">
    <property type="entry name" value="FOLYLPOLYGLUTAMATE SYNTHASE-RELATED"/>
    <property type="match status" value="1"/>
</dbReference>
<evidence type="ECO:0000256" key="11">
    <source>
        <dbReference type="ARBA" id="ARBA00022792"/>
    </source>
</evidence>
<dbReference type="OrthoDB" id="5212574at2759"/>
<dbReference type="GO" id="GO:0046872">
    <property type="term" value="F:metal ion binding"/>
    <property type="evidence" value="ECO:0007669"/>
    <property type="project" value="UniProtKB-KW"/>
</dbReference>
<keyword evidence="9 19" id="KW-0479">Metal-binding</keyword>
<keyword evidence="14" id="KW-0496">Mitochondrion</keyword>
<dbReference type="GO" id="GO:0005759">
    <property type="term" value="C:mitochondrial matrix"/>
    <property type="evidence" value="ECO:0007669"/>
    <property type="project" value="UniProtKB-SubCell"/>
</dbReference>
<keyword evidence="11" id="KW-0999">Mitochondrion inner membrane</keyword>
<evidence type="ECO:0000256" key="16">
    <source>
        <dbReference type="ARBA" id="ARBA00047493"/>
    </source>
</evidence>
<dbReference type="EC" id="6.3.2.17" evidence="17"/>
<dbReference type="InterPro" id="IPR036615">
    <property type="entry name" value="Mur_ligase_C_dom_sf"/>
</dbReference>
<protein>
    <recommendedName>
        <fullName evidence="17">Folylpolyglutamate synthase</fullName>
        <ecNumber evidence="17">6.3.2.17</ecNumber>
    </recommendedName>
    <alternativeName>
        <fullName evidence="17">Folylpoly-gamma-glutamate synthetase</fullName>
    </alternativeName>
    <alternativeName>
        <fullName evidence="17">Tetrahydrofolylpolyglutamate synthase</fullName>
    </alternativeName>
</protein>
<feature type="binding site" evidence="18">
    <location>
        <position position="403"/>
    </location>
    <ligand>
        <name>ATP</name>
        <dbReference type="ChEBI" id="CHEBI:30616"/>
    </ligand>
</feature>
<proteinExistence type="inferred from homology"/>
<dbReference type="Gene3D" id="3.90.190.20">
    <property type="entry name" value="Mur ligase, C-terminal domain"/>
    <property type="match status" value="1"/>
</dbReference>
<evidence type="ECO:0000256" key="17">
    <source>
        <dbReference type="PIRNR" id="PIRNR038895"/>
    </source>
</evidence>
<gene>
    <name evidence="20" type="ORF">BJ875DRAFT_505005</name>
</gene>
<dbReference type="Proteomes" id="UP000824998">
    <property type="component" value="Unassembled WGS sequence"/>
</dbReference>
<comment type="pathway">
    <text evidence="4 17">Cofactor biosynthesis; tetrahydrofolylpolyglutamate biosynthesis.</text>
</comment>
<sequence length="561" mass="62124">MKPIRESLLVLASLGVISMIHIQKSDNSILSLQPHTHYHFSTASKPPNEESKYNKAIALLSTLQSNQAIRTSIADAPEDKNKDAIPEMLEWLRKAGHKPAGLARSGMRFIHVAGTSGKGSTCAMIESILLRYQAKEGRSVCKSGNALQKIGTYTSPHLMDVVERIRIDGKSVSKPIFAGHFMDLWNHFEAVARARSNGGLDVNASDIRPSYFRFLTILALRIFLEQGVNTAIIECGIGGEYDSTNILPSEAVSVSAITKLELDHVEMLGGTMQEVAWHKAGIIKPHVPTFTAVQTRDAMGVIKHRALEKSSELNVIARLPALNDGNIRLGLLGDFQKDNASLAVAVAASYLHQHEICADDIPSTEDLLSGSPLPFPFIEGLESVKWPGRCETYNLGKLQCYLDGAHTEDGIKGVAAWFRSKADEAFQQKDPPTATMLIFNQDERDGTLLLRSLLTHMDTYDSPLKWRTMFHYAIFCPNRAFPLEPDEPDFDLTKQEALERTYREIDRNSISTVVSSVGEAMRIANRISDDEKERVLVLITGSLHLVGAFLQYKYRGGRKAI</sequence>
<name>A0A9P7YJC6_9HELO</name>
<dbReference type="GO" id="GO:0006730">
    <property type="term" value="P:one-carbon metabolic process"/>
    <property type="evidence" value="ECO:0007669"/>
    <property type="project" value="UniProtKB-KW"/>
</dbReference>
<comment type="caution">
    <text evidence="20">The sequence shown here is derived from an EMBL/GenBank/DDBJ whole genome shotgun (WGS) entry which is preliminary data.</text>
</comment>
<reference evidence="20" key="1">
    <citation type="journal article" date="2021" name="IMA Fungus">
        <title>Genomic characterization of three marine fungi, including Emericellopsis atlantica sp. nov. with signatures of a generalist lifestyle and marine biomass degradation.</title>
        <authorList>
            <person name="Hagestad O.C."/>
            <person name="Hou L."/>
            <person name="Andersen J.H."/>
            <person name="Hansen E.H."/>
            <person name="Altermark B."/>
            <person name="Li C."/>
            <person name="Kuhnert E."/>
            <person name="Cox R.J."/>
            <person name="Crous P.W."/>
            <person name="Spatafora J.W."/>
            <person name="Lail K."/>
            <person name="Amirebrahimi M."/>
            <person name="Lipzen A."/>
            <person name="Pangilinan J."/>
            <person name="Andreopoulos W."/>
            <person name="Hayes R.D."/>
            <person name="Ng V."/>
            <person name="Grigoriev I.V."/>
            <person name="Jackson S.A."/>
            <person name="Sutton T.D.S."/>
            <person name="Dobson A.D.W."/>
            <person name="Rama T."/>
        </authorList>
    </citation>
    <scope>NUCLEOTIDE SEQUENCE</scope>
    <source>
        <strain evidence="20">TRa018bII</strain>
    </source>
</reference>
<dbReference type="InterPro" id="IPR018109">
    <property type="entry name" value="Folylpolyglutamate_synth_CS"/>
</dbReference>
<evidence type="ECO:0000256" key="6">
    <source>
        <dbReference type="ARBA" id="ARBA00022490"/>
    </source>
</evidence>
<dbReference type="EMBL" id="MU251478">
    <property type="protein sequence ID" value="KAG9234033.1"/>
    <property type="molecule type" value="Genomic_DNA"/>
</dbReference>
<evidence type="ECO:0000256" key="12">
    <source>
        <dbReference type="ARBA" id="ARBA00022840"/>
    </source>
</evidence>
<evidence type="ECO:0000313" key="21">
    <source>
        <dbReference type="Proteomes" id="UP000824998"/>
    </source>
</evidence>
<feature type="binding site" evidence="19">
    <location>
        <position position="155"/>
    </location>
    <ligand>
        <name>Mg(2+)</name>
        <dbReference type="ChEBI" id="CHEBI:18420"/>
        <label>1</label>
    </ligand>
</feature>
<evidence type="ECO:0000256" key="9">
    <source>
        <dbReference type="ARBA" id="ARBA00022723"/>
    </source>
</evidence>
<evidence type="ECO:0000256" key="15">
    <source>
        <dbReference type="ARBA" id="ARBA00023136"/>
    </source>
</evidence>
<evidence type="ECO:0000256" key="3">
    <source>
        <dbReference type="ARBA" id="ARBA00004496"/>
    </source>
</evidence>
<keyword evidence="10 18" id="KW-0547">Nucleotide-binding</keyword>
<feature type="binding site" evidence="19">
    <location>
        <position position="234"/>
    </location>
    <ligand>
        <name>Mg(2+)</name>
        <dbReference type="ChEBI" id="CHEBI:18420"/>
        <label>1</label>
    </ligand>
</feature>
<evidence type="ECO:0000256" key="19">
    <source>
        <dbReference type="PIRSR" id="PIRSR038895-2"/>
    </source>
</evidence>
<dbReference type="InterPro" id="IPR001645">
    <property type="entry name" value="Folylpolyglutamate_synth"/>
</dbReference>
<evidence type="ECO:0000256" key="5">
    <source>
        <dbReference type="ARBA" id="ARBA00008276"/>
    </source>
</evidence>
<keyword evidence="6" id="KW-0963">Cytoplasm</keyword>
<dbReference type="GO" id="GO:0005743">
    <property type="term" value="C:mitochondrial inner membrane"/>
    <property type="evidence" value="ECO:0007669"/>
    <property type="project" value="UniProtKB-SubCell"/>
</dbReference>
<dbReference type="SUPFAM" id="SSF53244">
    <property type="entry name" value="MurD-like peptide ligases, peptide-binding domain"/>
    <property type="match status" value="1"/>
</dbReference>
<comment type="similarity">
    <text evidence="5 17">Belongs to the folylpolyglutamate synthase family.</text>
</comment>
<dbReference type="InterPro" id="IPR036565">
    <property type="entry name" value="Mur-like_cat_sf"/>
</dbReference>
<dbReference type="PIRSF" id="PIRSF038895">
    <property type="entry name" value="FPGS"/>
    <property type="match status" value="1"/>
</dbReference>
<evidence type="ECO:0000256" key="1">
    <source>
        <dbReference type="ARBA" id="ARBA00004273"/>
    </source>
</evidence>
<evidence type="ECO:0000256" key="4">
    <source>
        <dbReference type="ARBA" id="ARBA00005150"/>
    </source>
</evidence>
<feature type="binding site" evidence="18">
    <location>
        <position position="389"/>
    </location>
    <ligand>
        <name>ATP</name>
        <dbReference type="ChEBI" id="CHEBI:30616"/>
    </ligand>
</feature>
<dbReference type="GO" id="GO:0005524">
    <property type="term" value="F:ATP binding"/>
    <property type="evidence" value="ECO:0007669"/>
    <property type="project" value="UniProtKB-KW"/>
</dbReference>
<dbReference type="SUPFAM" id="SSF53623">
    <property type="entry name" value="MurD-like peptide ligases, catalytic domain"/>
    <property type="match status" value="1"/>
</dbReference>
<evidence type="ECO:0000256" key="13">
    <source>
        <dbReference type="ARBA" id="ARBA00022842"/>
    </source>
</evidence>
<accession>A0A9P7YJC6</accession>
<evidence type="ECO:0000256" key="8">
    <source>
        <dbReference type="ARBA" id="ARBA00022598"/>
    </source>
</evidence>
<keyword evidence="12 18" id="KW-0067">ATP-binding</keyword>
<organism evidence="20 21">
    <name type="scientific">Amylocarpus encephaloides</name>
    <dbReference type="NCBI Taxonomy" id="45428"/>
    <lineage>
        <taxon>Eukaryota</taxon>
        <taxon>Fungi</taxon>
        <taxon>Dikarya</taxon>
        <taxon>Ascomycota</taxon>
        <taxon>Pezizomycotina</taxon>
        <taxon>Leotiomycetes</taxon>
        <taxon>Helotiales</taxon>
        <taxon>Helotiales incertae sedis</taxon>
        <taxon>Amylocarpus</taxon>
    </lineage>
</organism>
<dbReference type="PROSITE" id="PS01012">
    <property type="entry name" value="FOLYLPOLYGLU_SYNT_2"/>
    <property type="match status" value="1"/>
</dbReference>
<comment type="function">
    <text evidence="17">Catalyzes conversion of folates to polyglutamate derivatives allowing concentration of folate compounds in the cell and the intracellular retention of these cofactors, which are important substrates for most of the folate-dependent enzymes that are involved in one-carbon transfer reactions involved in purine, pyrimidine and amino acid synthesis.</text>
</comment>
<keyword evidence="7 17" id="KW-0554">One-carbon metabolism</keyword>
<keyword evidence="21" id="KW-1185">Reference proteome</keyword>
<evidence type="ECO:0000256" key="18">
    <source>
        <dbReference type="PIRSR" id="PIRSR038895-1"/>
    </source>
</evidence>
<dbReference type="Gene3D" id="3.40.1190.10">
    <property type="entry name" value="Mur-like, catalytic domain"/>
    <property type="match status" value="1"/>
</dbReference>
<evidence type="ECO:0000256" key="10">
    <source>
        <dbReference type="ARBA" id="ARBA00022741"/>
    </source>
</evidence>
<dbReference type="GO" id="GO:0005829">
    <property type="term" value="C:cytosol"/>
    <property type="evidence" value="ECO:0007669"/>
    <property type="project" value="TreeGrafter"/>
</dbReference>